<keyword evidence="2" id="KW-0031">Aminopeptidase</keyword>
<dbReference type="RefSeq" id="WP_075072755.1">
    <property type="nucleotide sequence ID" value="NZ_DF967972.1"/>
</dbReference>
<dbReference type="Gene3D" id="3.40.630.10">
    <property type="entry name" value="Zn peptidases"/>
    <property type="match status" value="1"/>
</dbReference>
<dbReference type="EMBL" id="DF967972">
    <property type="protein sequence ID" value="GAP13417.1"/>
    <property type="molecule type" value="Genomic_DNA"/>
</dbReference>
<comment type="cofactor">
    <cofactor evidence="8">
        <name>a divalent metal cation</name>
        <dbReference type="ChEBI" id="CHEBI:60240"/>
    </cofactor>
    <text evidence="8">Binds 2 divalent metal cations per subunit.</text>
</comment>
<protein>
    <submittedName>
        <fullName evidence="9">Cellulase M</fullName>
    </submittedName>
</protein>
<comment type="similarity">
    <text evidence="1 6">Belongs to the peptidase M42 family.</text>
</comment>
<evidence type="ECO:0000256" key="2">
    <source>
        <dbReference type="ARBA" id="ARBA00022438"/>
    </source>
</evidence>
<accession>A0A0S7BDJ1</accession>
<dbReference type="GO" id="GO:0046872">
    <property type="term" value="F:metal ion binding"/>
    <property type="evidence" value="ECO:0007669"/>
    <property type="project" value="UniProtKB-UniRule"/>
</dbReference>
<dbReference type="STRING" id="360412.LARV_01171"/>
<feature type="binding site" evidence="8">
    <location>
        <position position="67"/>
    </location>
    <ligand>
        <name>Zn(2+)</name>
        <dbReference type="ChEBI" id="CHEBI:29105"/>
        <label>1</label>
    </ligand>
</feature>
<dbReference type="PIRSF" id="PIRSF001123">
    <property type="entry name" value="PepA_GA"/>
    <property type="match status" value="1"/>
</dbReference>
<evidence type="ECO:0000256" key="4">
    <source>
        <dbReference type="ARBA" id="ARBA00022723"/>
    </source>
</evidence>
<evidence type="ECO:0000313" key="9">
    <source>
        <dbReference type="EMBL" id="GAP13417.1"/>
    </source>
</evidence>
<proteinExistence type="inferred from homology"/>
<evidence type="ECO:0000256" key="3">
    <source>
        <dbReference type="ARBA" id="ARBA00022670"/>
    </source>
</evidence>
<evidence type="ECO:0000256" key="7">
    <source>
        <dbReference type="PIRSR" id="PIRSR001123-1"/>
    </source>
</evidence>
<dbReference type="OrthoDB" id="9772053at2"/>
<evidence type="ECO:0000256" key="1">
    <source>
        <dbReference type="ARBA" id="ARBA00006272"/>
    </source>
</evidence>
<keyword evidence="3" id="KW-0645">Protease</keyword>
<keyword evidence="4 8" id="KW-0479">Metal-binding</keyword>
<dbReference type="AlphaFoldDB" id="A0A0S7BDJ1"/>
<dbReference type="PANTHER" id="PTHR32481:SF0">
    <property type="entry name" value="AMINOPEPTIDASE YPDE-RELATED"/>
    <property type="match status" value="1"/>
</dbReference>
<feature type="binding site" evidence="8">
    <location>
        <position position="209"/>
    </location>
    <ligand>
        <name>Zn(2+)</name>
        <dbReference type="ChEBI" id="CHEBI:29105"/>
        <label>2</label>
    </ligand>
</feature>
<gene>
    <name evidence="9" type="ORF">LARV_01171</name>
</gene>
<feature type="binding site" evidence="8">
    <location>
        <position position="176"/>
    </location>
    <ligand>
        <name>Zn(2+)</name>
        <dbReference type="ChEBI" id="CHEBI:29105"/>
        <label>2</label>
    </ligand>
</feature>
<dbReference type="Gene3D" id="2.40.30.40">
    <property type="entry name" value="Peptidase M42, domain 2"/>
    <property type="match status" value="1"/>
</dbReference>
<reference evidence="9" key="1">
    <citation type="submission" date="2015-07" db="EMBL/GenBank/DDBJ databases">
        <title>Draft Genome Sequences of Anaerolinea thermolimosa IMO-1, Bellilinea caldifistulae GOMI-1, Leptolinea tardivitalis YMTK-2, Levilinea saccharolytica KIBI-1,Longilinea arvoryzae KOME-1, Previously Described as Members of the Anaerolineaceae (Chloroflexi).</title>
        <authorList>
            <person name="Sekiguchi Y."/>
            <person name="Ohashi A."/>
            <person name="Matsuura N."/>
            <person name="Tourlousse M.D."/>
        </authorList>
    </citation>
    <scope>NUCLEOTIDE SEQUENCE [LARGE SCALE GENOMIC DNA]</scope>
    <source>
        <strain evidence="9">KOME-1</strain>
    </source>
</reference>
<dbReference type="InterPro" id="IPR008007">
    <property type="entry name" value="Peptidase_M42"/>
</dbReference>
<dbReference type="Pfam" id="PF05343">
    <property type="entry name" value="Peptidase_M42"/>
    <property type="match status" value="1"/>
</dbReference>
<organism evidence="9">
    <name type="scientific">Longilinea arvoryzae</name>
    <dbReference type="NCBI Taxonomy" id="360412"/>
    <lineage>
        <taxon>Bacteria</taxon>
        <taxon>Bacillati</taxon>
        <taxon>Chloroflexota</taxon>
        <taxon>Anaerolineae</taxon>
        <taxon>Anaerolineales</taxon>
        <taxon>Anaerolineaceae</taxon>
        <taxon>Longilinea</taxon>
    </lineage>
</organism>
<dbReference type="GO" id="GO:0004177">
    <property type="term" value="F:aminopeptidase activity"/>
    <property type="evidence" value="ECO:0007669"/>
    <property type="project" value="UniProtKB-UniRule"/>
</dbReference>
<dbReference type="InterPro" id="IPR023367">
    <property type="entry name" value="Peptidase_M42_dom2"/>
</dbReference>
<name>A0A0S7BDJ1_9CHLR</name>
<dbReference type="InterPro" id="IPR051464">
    <property type="entry name" value="Peptidase_M42_aminopept"/>
</dbReference>
<dbReference type="SUPFAM" id="SSF101821">
    <property type="entry name" value="Aminopeptidase/glucanase lid domain"/>
    <property type="match status" value="1"/>
</dbReference>
<feature type="binding site" evidence="8">
    <location>
        <position position="231"/>
    </location>
    <ligand>
        <name>Zn(2+)</name>
        <dbReference type="ChEBI" id="CHEBI:29105"/>
        <label>1</label>
    </ligand>
</feature>
<dbReference type="SUPFAM" id="SSF53187">
    <property type="entry name" value="Zn-dependent exopeptidases"/>
    <property type="match status" value="1"/>
</dbReference>
<keyword evidence="10" id="KW-1185">Reference proteome</keyword>
<feature type="binding site" evidence="8">
    <location>
        <position position="315"/>
    </location>
    <ligand>
        <name>Zn(2+)</name>
        <dbReference type="ChEBI" id="CHEBI:29105"/>
        <label>2</label>
    </ligand>
</feature>
<keyword evidence="5" id="KW-0378">Hydrolase</keyword>
<feature type="binding site" evidence="8">
    <location>
        <position position="176"/>
    </location>
    <ligand>
        <name>Zn(2+)</name>
        <dbReference type="ChEBI" id="CHEBI:29105"/>
        <label>1</label>
    </ligand>
</feature>
<dbReference type="GO" id="GO:0006508">
    <property type="term" value="P:proteolysis"/>
    <property type="evidence" value="ECO:0007669"/>
    <property type="project" value="UniProtKB-KW"/>
</dbReference>
<dbReference type="PANTHER" id="PTHR32481">
    <property type="entry name" value="AMINOPEPTIDASE"/>
    <property type="match status" value="1"/>
</dbReference>
<evidence type="ECO:0000256" key="5">
    <source>
        <dbReference type="ARBA" id="ARBA00022801"/>
    </source>
</evidence>
<dbReference type="Proteomes" id="UP000055060">
    <property type="component" value="Unassembled WGS sequence"/>
</dbReference>
<evidence type="ECO:0000256" key="6">
    <source>
        <dbReference type="PIRNR" id="PIRNR001123"/>
    </source>
</evidence>
<sequence length="352" mass="38344">MTDLSAFLKELISLPGLSGHEGPVREVIARTWTPLVDEISTSRLGSLHGLRRGSGPEPRRRILLSAHMDAIGLMVTQVKDGFLRFTQIGGVDPRILPGQQVIVHGRRDLPGVVAQPSERLLPPGNGDKPVAMEYLFVDTGLLPEEVAQLVRVGDLISFAQAPLELSGGTVAGHSLDNRASVTAVTACLDELTKIRHAWDVWAVASVQEEETLGGAFTSPFDIRPDIAVAIDVTFAKGPGVNDYRGYPLGKGLELGWGPNIHPALYKAFKEIADQLDIPYSTEPMPRMSGTDAMGLQVVAEGIPTMVISIPLRYMHTPVELIAMKDVTRVGHLMAEFIARLEPDFIEKIRWDD</sequence>
<feature type="active site" description="Proton acceptor" evidence="7">
    <location>
        <position position="208"/>
    </location>
</feature>
<evidence type="ECO:0000313" key="10">
    <source>
        <dbReference type="Proteomes" id="UP000055060"/>
    </source>
</evidence>
<evidence type="ECO:0000256" key="8">
    <source>
        <dbReference type="PIRSR" id="PIRSR001123-2"/>
    </source>
</evidence>